<sequence length="372" mass="40807">MSALKFTDSHNMVALLAKPTESEGFEKIATAKVKTVNGEVQLQALVDGKKVIITETSVRRVLKLKDAEGIECLPNADIFKQLALMGYANPHHTPIITQPSTSQPQKKQNPRKSKQQNTEVPQLSGSNDDAADKNVPTHSNDPLLSGEDRLQLKELLELCTKLQLRVLDLENTKTTQAQEISSLKLRFKRLEKKGGSRTHKLKRLFKVGRSAQVVSSEDEGVLNDEEVFAGQDVVEKEISTAEPVTTGGEVVTTASVVVSTAEVTTASATITTVDELTLAQTLIKIKAAKPKVVTTTATTTTTVVTRPKARGAKDKGKEKMIESEKTLKKKDQIMYDQEVALNIQAQLQAELEEEKMLARQKEEEANIALIES</sequence>
<organism evidence="2 3">
    <name type="scientific">Tanacetum coccineum</name>
    <dbReference type="NCBI Taxonomy" id="301880"/>
    <lineage>
        <taxon>Eukaryota</taxon>
        <taxon>Viridiplantae</taxon>
        <taxon>Streptophyta</taxon>
        <taxon>Embryophyta</taxon>
        <taxon>Tracheophyta</taxon>
        <taxon>Spermatophyta</taxon>
        <taxon>Magnoliopsida</taxon>
        <taxon>eudicotyledons</taxon>
        <taxon>Gunneridae</taxon>
        <taxon>Pentapetalae</taxon>
        <taxon>asterids</taxon>
        <taxon>campanulids</taxon>
        <taxon>Asterales</taxon>
        <taxon>Asteraceae</taxon>
        <taxon>Asteroideae</taxon>
        <taxon>Anthemideae</taxon>
        <taxon>Anthemidinae</taxon>
        <taxon>Tanacetum</taxon>
    </lineage>
</organism>
<proteinExistence type="predicted"/>
<evidence type="ECO:0000256" key="1">
    <source>
        <dbReference type="SAM" id="MobiDB-lite"/>
    </source>
</evidence>
<feature type="region of interest" description="Disordered" evidence="1">
    <location>
        <begin position="93"/>
        <end position="146"/>
    </location>
</feature>
<dbReference type="Proteomes" id="UP001151760">
    <property type="component" value="Unassembled WGS sequence"/>
</dbReference>
<reference evidence="2" key="2">
    <citation type="submission" date="2022-01" db="EMBL/GenBank/DDBJ databases">
        <authorList>
            <person name="Yamashiro T."/>
            <person name="Shiraishi A."/>
            <person name="Satake H."/>
            <person name="Nakayama K."/>
        </authorList>
    </citation>
    <scope>NUCLEOTIDE SEQUENCE</scope>
</reference>
<gene>
    <name evidence="2" type="ORF">Tco_0937424</name>
</gene>
<feature type="compositionally biased region" description="Polar residues" evidence="1">
    <location>
        <begin position="115"/>
        <end position="127"/>
    </location>
</feature>
<comment type="caution">
    <text evidence="2">The sequence shown here is derived from an EMBL/GenBank/DDBJ whole genome shotgun (WGS) entry which is preliminary data.</text>
</comment>
<reference evidence="2" key="1">
    <citation type="journal article" date="2022" name="Int. J. Mol. Sci.">
        <title>Draft Genome of Tanacetum Coccineum: Genomic Comparison of Closely Related Tanacetum-Family Plants.</title>
        <authorList>
            <person name="Yamashiro T."/>
            <person name="Shiraishi A."/>
            <person name="Nakayama K."/>
            <person name="Satake H."/>
        </authorList>
    </citation>
    <scope>NUCLEOTIDE SEQUENCE</scope>
</reference>
<dbReference type="EMBL" id="BQNB010015232">
    <property type="protein sequence ID" value="GJT37559.1"/>
    <property type="molecule type" value="Genomic_DNA"/>
</dbReference>
<accession>A0ABQ5DKD7</accession>
<protein>
    <submittedName>
        <fullName evidence="2">Uncharacterized protein</fullName>
    </submittedName>
</protein>
<evidence type="ECO:0000313" key="3">
    <source>
        <dbReference type="Proteomes" id="UP001151760"/>
    </source>
</evidence>
<keyword evidence="3" id="KW-1185">Reference proteome</keyword>
<name>A0ABQ5DKD7_9ASTR</name>
<evidence type="ECO:0000313" key="2">
    <source>
        <dbReference type="EMBL" id="GJT37559.1"/>
    </source>
</evidence>
<feature type="compositionally biased region" description="Polar residues" evidence="1">
    <location>
        <begin position="95"/>
        <end position="107"/>
    </location>
</feature>